<keyword evidence="2" id="KW-1185">Reference proteome</keyword>
<protein>
    <submittedName>
        <fullName evidence="1">Uncharacterized protein</fullName>
    </submittedName>
</protein>
<gene>
    <name evidence="1" type="ORF">GCM10007890_50470</name>
</gene>
<proteinExistence type="predicted"/>
<dbReference type="AlphaFoldDB" id="A0AA37WV58"/>
<evidence type="ECO:0000313" key="2">
    <source>
        <dbReference type="Proteomes" id="UP001157440"/>
    </source>
</evidence>
<accession>A0AA37WV58</accession>
<dbReference type="EMBL" id="BSPL01000023">
    <property type="protein sequence ID" value="GLS73032.1"/>
    <property type="molecule type" value="Genomic_DNA"/>
</dbReference>
<organism evidence="1 2">
    <name type="scientific">Methylobacterium tardum</name>
    <dbReference type="NCBI Taxonomy" id="374432"/>
    <lineage>
        <taxon>Bacteria</taxon>
        <taxon>Pseudomonadati</taxon>
        <taxon>Pseudomonadota</taxon>
        <taxon>Alphaproteobacteria</taxon>
        <taxon>Hyphomicrobiales</taxon>
        <taxon>Methylobacteriaceae</taxon>
        <taxon>Methylobacterium</taxon>
    </lineage>
</organism>
<evidence type="ECO:0000313" key="1">
    <source>
        <dbReference type="EMBL" id="GLS73032.1"/>
    </source>
</evidence>
<dbReference type="Proteomes" id="UP001157440">
    <property type="component" value="Unassembled WGS sequence"/>
</dbReference>
<sequence length="414" mass="47442">MHDEVVKLDFFYKGEWREANELLADLKSEVARLEQIELSETEDASPELEEELISRRSRQDELTSLIEVIRREWSTIQDEVNAVAERLSVLKFDLVRNQDAQKLKTLGSRLGKAAFEHRCPTCHQSLETELLPELTSRTMALEQNIKFIKSQIELYEASQRSAVSSRDELARKYNAFNAELYSVMQRIRELRQALTRPASSASRAQIEQIVRLNAQIERITSAREGMDSLSDNLGGISREYFDAQSEIRSLRLNELGSSDRAKLSNLLIELKRQCRAYHFATYGIEELGLAEDNFRPVVEIETDEGRQQQELGFEVSASDGIRLKWAYYLSLMLVSKFPLGNHPGLCVFDEPGQQAMEQESLREFLKFSSINFRERQIITAVTTEKARPFIEELRGLGANVIEFGGRVLQPLRAT</sequence>
<reference evidence="2" key="1">
    <citation type="journal article" date="2019" name="Int. J. Syst. Evol. Microbiol.">
        <title>The Global Catalogue of Microorganisms (GCM) 10K type strain sequencing project: providing services to taxonomists for standard genome sequencing and annotation.</title>
        <authorList>
            <consortium name="The Broad Institute Genomics Platform"/>
            <consortium name="The Broad Institute Genome Sequencing Center for Infectious Disease"/>
            <person name="Wu L."/>
            <person name="Ma J."/>
        </authorList>
    </citation>
    <scope>NUCLEOTIDE SEQUENCE [LARGE SCALE GENOMIC DNA]</scope>
    <source>
        <strain evidence="2">NBRC 103632</strain>
    </source>
</reference>
<name>A0AA37WV58_9HYPH</name>
<comment type="caution">
    <text evidence="1">The sequence shown here is derived from an EMBL/GenBank/DDBJ whole genome shotgun (WGS) entry which is preliminary data.</text>
</comment>